<dbReference type="EC" id="5.2.1.8" evidence="1"/>
<feature type="domain" description="RanBP2-type" evidence="10">
    <location>
        <begin position="581"/>
        <end position="610"/>
    </location>
</feature>
<evidence type="ECO:0000256" key="8">
    <source>
        <dbReference type="SAM" id="MobiDB-lite"/>
    </source>
</evidence>
<dbReference type="PROSITE" id="PS50072">
    <property type="entry name" value="CSA_PPIASE_2"/>
    <property type="match status" value="1"/>
</dbReference>
<feature type="compositionally biased region" description="Polar residues" evidence="8">
    <location>
        <begin position="545"/>
        <end position="554"/>
    </location>
</feature>
<accession>A0A7S3YYR8</accession>
<dbReference type="InterPro" id="IPR044666">
    <property type="entry name" value="Cyclophilin_A-like"/>
</dbReference>
<feature type="region of interest" description="Disordered" evidence="8">
    <location>
        <begin position="481"/>
        <end position="500"/>
    </location>
</feature>
<evidence type="ECO:0000259" key="10">
    <source>
        <dbReference type="PROSITE" id="PS50199"/>
    </source>
</evidence>
<evidence type="ECO:0000256" key="6">
    <source>
        <dbReference type="ARBA" id="ARBA00023235"/>
    </source>
</evidence>
<dbReference type="CDD" id="cd00317">
    <property type="entry name" value="cyclophilin"/>
    <property type="match status" value="1"/>
</dbReference>
<evidence type="ECO:0000256" key="4">
    <source>
        <dbReference type="ARBA" id="ARBA00022833"/>
    </source>
</evidence>
<dbReference type="PANTHER" id="PTHR45625:SF4">
    <property type="entry name" value="PEPTIDYLPROLYL ISOMERASE DOMAIN AND WD REPEAT-CONTAINING PROTEIN 1"/>
    <property type="match status" value="1"/>
</dbReference>
<dbReference type="GO" id="GO:0003755">
    <property type="term" value="F:peptidyl-prolyl cis-trans isomerase activity"/>
    <property type="evidence" value="ECO:0007669"/>
    <property type="project" value="UniProtKB-KW"/>
</dbReference>
<dbReference type="PROSITE" id="PS50199">
    <property type="entry name" value="ZF_RANBP2_2"/>
    <property type="match status" value="1"/>
</dbReference>
<dbReference type="InterPro" id="IPR001876">
    <property type="entry name" value="Znf_RanBP2"/>
</dbReference>
<evidence type="ECO:0000256" key="5">
    <source>
        <dbReference type="ARBA" id="ARBA00023110"/>
    </source>
</evidence>
<dbReference type="PRINTS" id="PR00153">
    <property type="entry name" value="CSAPPISMRASE"/>
</dbReference>
<dbReference type="EMBL" id="HBIV01024932">
    <property type="protein sequence ID" value="CAE0666276.1"/>
    <property type="molecule type" value="Transcribed_RNA"/>
</dbReference>
<dbReference type="GO" id="GO:0008270">
    <property type="term" value="F:zinc ion binding"/>
    <property type="evidence" value="ECO:0007669"/>
    <property type="project" value="UniProtKB-KW"/>
</dbReference>
<feature type="domain" description="PPIase cyclophilin-type" evidence="9">
    <location>
        <begin position="113"/>
        <end position="291"/>
    </location>
</feature>
<dbReference type="Pfam" id="PF00160">
    <property type="entry name" value="Pro_isomerase"/>
    <property type="match status" value="1"/>
</dbReference>
<dbReference type="PANTHER" id="PTHR45625">
    <property type="entry name" value="PEPTIDYL-PROLYL CIS-TRANS ISOMERASE-RELATED"/>
    <property type="match status" value="1"/>
</dbReference>
<dbReference type="InterPro" id="IPR002130">
    <property type="entry name" value="Cyclophilin-type_PPIase_dom"/>
</dbReference>
<evidence type="ECO:0000256" key="2">
    <source>
        <dbReference type="ARBA" id="ARBA00022723"/>
    </source>
</evidence>
<feature type="region of interest" description="Disordered" evidence="8">
    <location>
        <begin position="1"/>
        <end position="113"/>
    </location>
</feature>
<dbReference type="Gene3D" id="2.40.100.10">
    <property type="entry name" value="Cyclophilin-like"/>
    <property type="match status" value="1"/>
</dbReference>
<reference evidence="11" key="1">
    <citation type="submission" date="2021-01" db="EMBL/GenBank/DDBJ databases">
        <authorList>
            <person name="Corre E."/>
            <person name="Pelletier E."/>
            <person name="Niang G."/>
            <person name="Scheremetjew M."/>
            <person name="Finn R."/>
            <person name="Kale V."/>
            <person name="Holt S."/>
            <person name="Cochrane G."/>
            <person name="Meng A."/>
            <person name="Brown T."/>
            <person name="Cohen L."/>
        </authorList>
    </citation>
    <scope>NUCLEOTIDE SEQUENCE</scope>
    <source>
        <strain evidence="11">CCCM811</strain>
    </source>
</reference>
<keyword evidence="5" id="KW-0697">Rotamase</keyword>
<keyword evidence="2" id="KW-0479">Metal-binding</keyword>
<evidence type="ECO:0000256" key="7">
    <source>
        <dbReference type="PROSITE-ProRule" id="PRU00322"/>
    </source>
</evidence>
<name>A0A7S3YYR8_9EUKA</name>
<dbReference type="AlphaFoldDB" id="A0A7S3YYR8"/>
<keyword evidence="6" id="KW-0413">Isomerase</keyword>
<feature type="compositionally biased region" description="Basic and acidic residues" evidence="8">
    <location>
        <begin position="56"/>
        <end position="70"/>
    </location>
</feature>
<dbReference type="SUPFAM" id="SSF50891">
    <property type="entry name" value="Cyclophilin-like"/>
    <property type="match status" value="1"/>
</dbReference>
<dbReference type="InterPro" id="IPR029000">
    <property type="entry name" value="Cyclophilin-like_dom_sf"/>
</dbReference>
<feature type="compositionally biased region" description="Basic and acidic residues" evidence="8">
    <location>
        <begin position="482"/>
        <end position="500"/>
    </location>
</feature>
<gene>
    <name evidence="11" type="ORF">LGLO00237_LOCUS17886</name>
</gene>
<keyword evidence="4" id="KW-0862">Zinc</keyword>
<evidence type="ECO:0000256" key="3">
    <source>
        <dbReference type="ARBA" id="ARBA00022771"/>
    </source>
</evidence>
<evidence type="ECO:0000259" key="9">
    <source>
        <dbReference type="PROSITE" id="PS50072"/>
    </source>
</evidence>
<keyword evidence="3 7" id="KW-0863">Zinc-finger</keyword>
<organism evidence="11">
    <name type="scientific">Lotharella globosa</name>
    <dbReference type="NCBI Taxonomy" id="91324"/>
    <lineage>
        <taxon>Eukaryota</taxon>
        <taxon>Sar</taxon>
        <taxon>Rhizaria</taxon>
        <taxon>Cercozoa</taxon>
        <taxon>Chlorarachniophyceae</taxon>
        <taxon>Lotharella</taxon>
    </lineage>
</organism>
<dbReference type="PROSITE" id="PS01358">
    <property type="entry name" value="ZF_RANBP2_1"/>
    <property type="match status" value="1"/>
</dbReference>
<evidence type="ECO:0000256" key="1">
    <source>
        <dbReference type="ARBA" id="ARBA00013194"/>
    </source>
</evidence>
<protein>
    <recommendedName>
        <fullName evidence="1">peptidylprolyl isomerase</fullName>
        <ecNumber evidence="1">5.2.1.8</ecNumber>
    </recommendedName>
</protein>
<feature type="region of interest" description="Disordered" evidence="8">
    <location>
        <begin position="505"/>
        <end position="570"/>
    </location>
</feature>
<evidence type="ECO:0000313" key="11">
    <source>
        <dbReference type="EMBL" id="CAE0666276.1"/>
    </source>
</evidence>
<sequence>MTETKGAEASCMKKKRGSKSSDDVHDEGLHRNDTSPKSDDPSLEQSRLDPPSVSSPDRKNNTSPKSDDPSLKQSTPSVPAPSPDRKKNAKGANLSPPSPRKETKSKPSGANHNLPVVEFKTTLGSFEAEFFADKMPYTCASMLDLVRTGFYDGQHFHYAFEGYLIQFGCPHSKDPRSERVGSGAAPANSTFLGFDGKTYQRSPDGCIRGEQKAEGLSNKPMYISMSNAYTPDSGGSQFFINTAHNAHLDANYHVVFAKVSKGEEVVRKIESTQTDKKCAPLVPVKMISATVKRGFSGMANDAKADAKRWNLKRVFDCYSDSRGRMNESAFVKAVGHDASGYFASLGPDGNGCIAFEKFAPFSLGFWAGFVSWQRQPESMDTLYFAREDMRQKYHTRNHTQSHASCLTVVILSIEYALTCFRISTEDTPLGIVERLMLAYGVSAALVCSMAQMVEWNEKEKRKYRNKRLGDHKVAPLQVVARKMGEKKHSPQKTVKKDLVVDGKAQCTREEKGPLHSSQLQQSLPKGGASEKDSSAPQSQKPPMPSATTPEQPSGDTKDSAIASHGLKDPADLTTPFVLVNHPDTWKCSSCFAHNDNATNECSECHLPRVHVQEAIEHQQCKDNGVGDYTGAYEDEDEDEDEDELMIQIEKEHEAQEAKNAIEEQAEGEDGSLLCDECYRAQQHQELREQGLVVLPNLYCYPTVTM</sequence>
<feature type="compositionally biased region" description="Basic and acidic residues" evidence="8">
    <location>
        <begin position="19"/>
        <end position="40"/>
    </location>
</feature>
<proteinExistence type="predicted"/>